<name>A0A7V9A9I5_9BACT</name>
<accession>A0A7V9A9I5</accession>
<feature type="region of interest" description="Disordered" evidence="1">
    <location>
        <begin position="152"/>
        <end position="182"/>
    </location>
</feature>
<dbReference type="AlphaFoldDB" id="A0A7V9A9I5"/>
<feature type="region of interest" description="Disordered" evidence="1">
    <location>
        <begin position="58"/>
        <end position="94"/>
    </location>
</feature>
<dbReference type="Gene3D" id="1.25.40.10">
    <property type="entry name" value="Tetratricopeptide repeat domain"/>
    <property type="match status" value="2"/>
</dbReference>
<evidence type="ECO:0008006" key="4">
    <source>
        <dbReference type="Google" id="ProtNLM"/>
    </source>
</evidence>
<keyword evidence="3" id="KW-1185">Reference proteome</keyword>
<protein>
    <recommendedName>
        <fullName evidence="4">Tetratricopeptide repeat protein</fullName>
    </recommendedName>
</protein>
<dbReference type="InterPro" id="IPR011990">
    <property type="entry name" value="TPR-like_helical_dom_sf"/>
</dbReference>
<evidence type="ECO:0000256" key="1">
    <source>
        <dbReference type="SAM" id="MobiDB-lite"/>
    </source>
</evidence>
<reference evidence="2 3" key="1">
    <citation type="submission" date="2020-05" db="EMBL/GenBank/DDBJ databases">
        <title>Bremerella alba sp. nov., a novel planctomycete isolated from the surface of the macroalga Fucus spiralis.</title>
        <authorList>
            <person name="Godinho O."/>
            <person name="Botelho R."/>
            <person name="Albuquerque L."/>
            <person name="Wiegand S."/>
            <person name="Da Costa M.S."/>
            <person name="Lobo-Da-Cunha A."/>
            <person name="Jogler C."/>
            <person name="Lage O.M."/>
        </authorList>
    </citation>
    <scope>NUCLEOTIDE SEQUENCE [LARGE SCALE GENOMIC DNA]</scope>
    <source>
        <strain evidence="2 3">FF15</strain>
    </source>
</reference>
<dbReference type="RefSeq" id="WP_207398863.1">
    <property type="nucleotide sequence ID" value="NZ_JABRWO010000015.1"/>
</dbReference>
<organism evidence="2 3">
    <name type="scientific">Bremerella alba</name>
    <dbReference type="NCBI Taxonomy" id="980252"/>
    <lineage>
        <taxon>Bacteria</taxon>
        <taxon>Pseudomonadati</taxon>
        <taxon>Planctomycetota</taxon>
        <taxon>Planctomycetia</taxon>
        <taxon>Pirellulales</taxon>
        <taxon>Pirellulaceae</taxon>
        <taxon>Bremerella</taxon>
    </lineage>
</organism>
<comment type="caution">
    <text evidence="2">The sequence shown here is derived from an EMBL/GenBank/DDBJ whole genome shotgun (WGS) entry which is preliminary data.</text>
</comment>
<dbReference type="EMBL" id="JABRWO010000015">
    <property type="protein sequence ID" value="MBA2117487.1"/>
    <property type="molecule type" value="Genomic_DNA"/>
</dbReference>
<proteinExistence type="predicted"/>
<dbReference type="SUPFAM" id="SSF48452">
    <property type="entry name" value="TPR-like"/>
    <property type="match status" value="1"/>
</dbReference>
<evidence type="ECO:0000313" key="3">
    <source>
        <dbReference type="Proteomes" id="UP000551616"/>
    </source>
</evidence>
<dbReference type="Proteomes" id="UP000551616">
    <property type="component" value="Unassembled WGS sequence"/>
</dbReference>
<sequence>MRISTIQNPIYSGVLILAFCGWAMAEPIRLTLDESDQPVVESKVAPVQHTEPVRPIVSRPFSLSLTADGEPPETTAVRQASAEEPPTPNQDTSVSVRAPEGAKVAHPAANGPLRIYGIHAEKIDNPAALQGTSKFTESASPLKPAAKVQVEASPTLAEEPLSRFSQTPPPSKPVEASSPEAITTQPIEPSTKTTIELEAEAFSVWKIFPGKTPLSQIEKHWGEPTQTRRIDQDKRVRLYELQGEFAKVEIAVEKDQIVSVFLIPTTPLSLEVVEQKFELSRIDPAAVRDSSGRHLGRIYPERGILIPQAAEGGPWEIDRIIVQSPSAESFMIRASNRSPHDFRDRLNDYQLAIAQEPYSAEAWYQTSLILHRMGRDKEAFKAARKATSGVGSSAEHRLHRTLLTVVQGNLASGVHSTQQIAEDVTVASHVRAKAHCQWGDLLQMAGPRKNREAVQHHVKAIEIAAPLVNDTNQQVRRAAKLVLVQAHLALAIDIATGDWEKKEQTINQWLLRSKVYIDDLATNEEATGELHMVWLTKSLMAHSFYDAPFDPGDSVDQILGQYRELLGQTDDPFFHRALEWETGQALSQAVFIEHSRGKHDSALKLADQARTFLRGGLTGREVGIADHLLLGNLYFRAGAICAVQKQDHAAAVNWYELAVKHLSDQTLQSVMLDRRGESLVSMGVSFWTVGNREQGLALTEQGKSLIESAAAQNSGLQKKLIVPLDNLAEMYRELGNTQKSAQYTASAQKIRQLQAGNPISR</sequence>
<gene>
    <name evidence="2" type="ORF">HOV93_46860</name>
</gene>
<evidence type="ECO:0000313" key="2">
    <source>
        <dbReference type="EMBL" id="MBA2117487.1"/>
    </source>
</evidence>